<name>A0A316ADB3_9BACT</name>
<evidence type="ECO:0000313" key="1">
    <source>
        <dbReference type="EMBL" id="PWJ55238.1"/>
    </source>
</evidence>
<comment type="caution">
    <text evidence="1">The sequence shown here is derived from an EMBL/GenBank/DDBJ whole genome shotgun (WGS) entry which is preliminary data.</text>
</comment>
<dbReference type="InterPro" id="IPR011990">
    <property type="entry name" value="TPR-like_helical_dom_sf"/>
</dbReference>
<gene>
    <name evidence="1" type="ORF">CLV98_1146</name>
</gene>
<dbReference type="Gene3D" id="1.25.40.10">
    <property type="entry name" value="Tetratricopeptide repeat domain"/>
    <property type="match status" value="3"/>
</dbReference>
<dbReference type="InterPro" id="IPR019734">
    <property type="entry name" value="TPR_rpt"/>
</dbReference>
<accession>A0A316ADB3</accession>
<dbReference type="Pfam" id="PF13174">
    <property type="entry name" value="TPR_6"/>
    <property type="match status" value="1"/>
</dbReference>
<dbReference type="Proteomes" id="UP000245880">
    <property type="component" value="Unassembled WGS sequence"/>
</dbReference>
<reference evidence="1 2" key="1">
    <citation type="submission" date="2018-03" db="EMBL/GenBank/DDBJ databases">
        <title>Genomic Encyclopedia of Archaeal and Bacterial Type Strains, Phase II (KMG-II): from individual species to whole genera.</title>
        <authorList>
            <person name="Goeker M."/>
        </authorList>
    </citation>
    <scope>NUCLEOTIDE SEQUENCE [LARGE SCALE GENOMIC DNA]</scope>
    <source>
        <strain evidence="1 2">DSM 100346</strain>
    </source>
</reference>
<proteinExistence type="predicted"/>
<evidence type="ECO:0000313" key="2">
    <source>
        <dbReference type="Proteomes" id="UP000245880"/>
    </source>
</evidence>
<organism evidence="1 2">
    <name type="scientific">Dyadobacter jejuensis</name>
    <dbReference type="NCBI Taxonomy" id="1082580"/>
    <lineage>
        <taxon>Bacteria</taxon>
        <taxon>Pseudomonadati</taxon>
        <taxon>Bacteroidota</taxon>
        <taxon>Cytophagia</taxon>
        <taxon>Cytophagales</taxon>
        <taxon>Spirosomataceae</taxon>
        <taxon>Dyadobacter</taxon>
    </lineage>
</organism>
<dbReference type="SUPFAM" id="SSF48452">
    <property type="entry name" value="TPR-like"/>
    <property type="match status" value="2"/>
</dbReference>
<dbReference type="AlphaFoldDB" id="A0A316ADB3"/>
<keyword evidence="2" id="KW-1185">Reference proteome</keyword>
<dbReference type="EMBL" id="QGDT01000014">
    <property type="protein sequence ID" value="PWJ55238.1"/>
    <property type="molecule type" value="Genomic_DNA"/>
</dbReference>
<sequence length="630" mass="73348">MNKLFIDISTGLEKDNKKGKRFFSIMKREIIRGVIYSFLISGAAGPVLAQSERQLAEEYFKTDDCAKATALYQTYLQDDFDMLSLRHYTECSIRLKAWNEAEKLFKKQSKANGPESSWYLLYWGVLLEGQGKAQEALKKFGQAIERPNIGIDQNRQLAEEFRRLQHPELSLAALNDARTKAKRSDLFQLEVASIYKELDESEKMIDELLSYGTRYQNIQIVQNMFQDFLKTEEEQLLLEKILYERIQAYPNEGFYSELLIWYQIQKKDFYKAFIQERALDKRFNYKGKRLYNLGMLALQNQDYGNSGSIFDYLVKEHKGEEVYPIARRLAIFAREQKVRNTFPINKKEVSKLVEQYQKLLEELGVDDRTVQVLRNLAHLYAFYQDNFDDAIKALNQAIVAGSKESSFVDHCKLDLGDIYLLKGEPWEASLLYSQVEKSQKDDQLGYEAKLRNAKLHYYKGDFDLAKDVLNILKKATTREIANDANELSLRIMDNTGLDSSETAMGEYANIELLIFQNKKYQALDSLQAMLTRYPQHSLTDELLWLSAKTYITLDSNQAALKNLEILTQKFGHDILGDDGLFEMARLYEEKFQNKDEAMRQYQKLLEQYPGSIHIAEARKRFRNLRGDLVN</sequence>
<protein>
    <submittedName>
        <fullName evidence="1">Tetratricopeptide repeat protein</fullName>
    </submittedName>
</protein>